<proteinExistence type="predicted"/>
<dbReference type="RefSeq" id="WP_149402605.1">
    <property type="nucleotide sequence ID" value="NZ_BIXY01000049.1"/>
</dbReference>
<dbReference type="Proteomes" id="UP000322530">
    <property type="component" value="Unassembled WGS sequence"/>
</dbReference>
<dbReference type="AlphaFoldDB" id="A0A5A5TDQ9"/>
<organism evidence="2 3">
    <name type="scientific">Dictyobacter arantiisoli</name>
    <dbReference type="NCBI Taxonomy" id="2014874"/>
    <lineage>
        <taxon>Bacteria</taxon>
        <taxon>Bacillati</taxon>
        <taxon>Chloroflexota</taxon>
        <taxon>Ktedonobacteria</taxon>
        <taxon>Ktedonobacterales</taxon>
        <taxon>Dictyobacteraceae</taxon>
        <taxon>Dictyobacter</taxon>
    </lineage>
</organism>
<feature type="transmembrane region" description="Helical" evidence="1">
    <location>
        <begin position="12"/>
        <end position="36"/>
    </location>
</feature>
<dbReference type="OrthoDB" id="283553at2"/>
<keyword evidence="1" id="KW-1133">Transmembrane helix</keyword>
<dbReference type="EMBL" id="BIXY01000049">
    <property type="protein sequence ID" value="GCF09681.1"/>
    <property type="molecule type" value="Genomic_DNA"/>
</dbReference>
<evidence type="ECO:0000256" key="1">
    <source>
        <dbReference type="SAM" id="Phobius"/>
    </source>
</evidence>
<feature type="transmembrane region" description="Helical" evidence="1">
    <location>
        <begin position="67"/>
        <end position="91"/>
    </location>
</feature>
<evidence type="ECO:0000313" key="2">
    <source>
        <dbReference type="EMBL" id="GCF09681.1"/>
    </source>
</evidence>
<accession>A0A5A5TDQ9</accession>
<name>A0A5A5TDQ9_9CHLR</name>
<dbReference type="Pfam" id="PF02325">
    <property type="entry name" value="CCB3_YggT"/>
    <property type="match status" value="1"/>
</dbReference>
<keyword evidence="1" id="KW-0472">Membrane</keyword>
<comment type="caution">
    <text evidence="2">The sequence shown here is derived from an EMBL/GenBank/DDBJ whole genome shotgun (WGS) entry which is preliminary data.</text>
</comment>
<keyword evidence="3" id="KW-1185">Reference proteome</keyword>
<evidence type="ECO:0008006" key="4">
    <source>
        <dbReference type="Google" id="ProtNLM"/>
    </source>
</evidence>
<sequence>MYTPPPLPVPIFTYLINYGISFLILAMLVRAIASWFRIDERNVFIRFLARLTDPFIVPIRRVIGQMWVLDLSFFVAWFMLQTVQILLLQAVRPLGW</sequence>
<reference evidence="2 3" key="1">
    <citation type="submission" date="2019-01" db="EMBL/GenBank/DDBJ databases">
        <title>Draft genome sequence of Dictyobacter sp. Uno17.</title>
        <authorList>
            <person name="Wang C.M."/>
            <person name="Zheng Y."/>
            <person name="Sakai Y."/>
            <person name="Abe K."/>
            <person name="Yokota A."/>
            <person name="Yabe S."/>
        </authorList>
    </citation>
    <scope>NUCLEOTIDE SEQUENCE [LARGE SCALE GENOMIC DNA]</scope>
    <source>
        <strain evidence="2 3">Uno17</strain>
    </source>
</reference>
<dbReference type="GO" id="GO:0016020">
    <property type="term" value="C:membrane"/>
    <property type="evidence" value="ECO:0007669"/>
    <property type="project" value="InterPro"/>
</dbReference>
<evidence type="ECO:0000313" key="3">
    <source>
        <dbReference type="Proteomes" id="UP000322530"/>
    </source>
</evidence>
<protein>
    <recommendedName>
        <fullName evidence="4">YggT family protein</fullName>
    </recommendedName>
</protein>
<gene>
    <name evidence="2" type="ORF">KDI_32450</name>
</gene>
<keyword evidence="1" id="KW-0812">Transmembrane</keyword>
<dbReference type="InterPro" id="IPR003425">
    <property type="entry name" value="CCB3/YggT"/>
</dbReference>